<dbReference type="PANTHER" id="PTHR11952">
    <property type="entry name" value="UDP- GLUCOSE PYROPHOSPHORYLASE"/>
    <property type="match status" value="1"/>
</dbReference>
<gene>
    <name evidence="3" type="ORF">HKI87_04g32430</name>
</gene>
<dbReference type="InterPro" id="IPR029044">
    <property type="entry name" value="Nucleotide-diphossugar_trans"/>
</dbReference>
<dbReference type="InterPro" id="IPR039741">
    <property type="entry name" value="UDP-sugar_pyrophosphorylase"/>
</dbReference>
<dbReference type="EMBL" id="CP151504">
    <property type="protein sequence ID" value="WZN61708.1"/>
    <property type="molecule type" value="Genomic_DNA"/>
</dbReference>
<keyword evidence="4" id="KW-1185">Reference proteome</keyword>
<keyword evidence="3" id="KW-0548">Nucleotidyltransferase</keyword>
<organism evidence="3 4">
    <name type="scientific">Chloropicon roscoffensis</name>
    <dbReference type="NCBI Taxonomy" id="1461544"/>
    <lineage>
        <taxon>Eukaryota</taxon>
        <taxon>Viridiplantae</taxon>
        <taxon>Chlorophyta</taxon>
        <taxon>Chloropicophyceae</taxon>
        <taxon>Chloropicales</taxon>
        <taxon>Chloropicaceae</taxon>
        <taxon>Chloropicon</taxon>
    </lineage>
</organism>
<dbReference type="PANTHER" id="PTHR11952:SF14">
    <property type="entry name" value="UTP--GLUCOSE-1-PHOSPHATE URIDYLYLTRANSFERASE 3, CHLOROPLASTIC"/>
    <property type="match status" value="1"/>
</dbReference>
<sequence>MKSVLMKGSRLGGHRGRSRKVGWSSSRAGRGLERGAPRHASAGRPRLPVDRSCHEGVSCRAAIDRSSSSTSSRNVQGRRGGGLSDLKESDAALRDDVLRMKDLVLCLKGRDARSKVAILGKDPVVRSCAPLGYEDHIAALSLDRQVVLYSMLAARQDHVLRTGSVEDSDLLSSLLGKLELVEQFYDSIGGIVGYQLKVLQLILGDDEAGDGDSGEEVLFPPGQDISDGTDPATVAMVEEGLRAIPDLAEVYPVGGAGDRLGLIDEATGQPLPTALLPYCGRSLLENLVRDVQARESLYYRIYGERHCTPIAIMTSDAKGNHEHIVQLCEENRWFGRSKDSFRLFRQPLVPVLSGEDGKWLVTGVFEILMKPSGHGAIWKLMYDRDVLRWFGGRDRGSALVRQISNPMAATDTTMIALAGKGHAGGHVFGFASCERKVGASEGCNVLKSYEGSAGDSPREAAITCVEYTEFQRYGLRDTGKVNSEGEEVSRYPANTNILYFDVKRVQAKLDEGAKLGQRGTPIILPGMIFNRNKTIRYTNRLTGEQEEVKGGRLECSMQNLADVFRHELGGGGVHEPTWLPTFLLYNKRPKVTSSAKKRYEPSSEKGSISQTPEGSFYDLMRNAGELLAKCGMAAPALNTVSEYLKEGPSFIFLFHPALGPLWSVISQKVRGGSLTEKSELVLEIAEVSIRGVDLAGSLLVRAENVLGEVTGSSSGPEGNIRYSDKCGKCTLRDVRVENKGVDFAETENIYWKHEVRRLESCQILLQGNSEFVAEGVTLRGDQSFVVPDGHRMVVRAGEGGEIVQECEPLEVGGWIWEYELCKDKGVVLK</sequence>
<feature type="region of interest" description="Disordered" evidence="1">
    <location>
        <begin position="1"/>
        <end position="51"/>
    </location>
</feature>
<proteinExistence type="predicted"/>
<accession>A0AAX4P6Z6</accession>
<keyword evidence="3" id="KW-0808">Transferase</keyword>
<evidence type="ECO:0000313" key="3">
    <source>
        <dbReference type="EMBL" id="WZN61708.1"/>
    </source>
</evidence>
<dbReference type="InterPro" id="IPR057388">
    <property type="entry name" value="Hexapep_UGP3_C"/>
</dbReference>
<feature type="region of interest" description="Disordered" evidence="1">
    <location>
        <begin position="64"/>
        <end position="86"/>
    </location>
</feature>
<name>A0AAX4P6Z6_9CHLO</name>
<evidence type="ECO:0000259" key="2">
    <source>
        <dbReference type="Pfam" id="PF25441"/>
    </source>
</evidence>
<dbReference type="GO" id="GO:0003977">
    <property type="term" value="F:UDP-N-acetylglucosamine diphosphorylase activity"/>
    <property type="evidence" value="ECO:0007669"/>
    <property type="project" value="TreeGrafter"/>
</dbReference>
<evidence type="ECO:0000313" key="4">
    <source>
        <dbReference type="Proteomes" id="UP001472866"/>
    </source>
</evidence>
<dbReference type="Gene3D" id="3.90.550.10">
    <property type="entry name" value="Spore Coat Polysaccharide Biosynthesis Protein SpsA, Chain A"/>
    <property type="match status" value="1"/>
</dbReference>
<dbReference type="AlphaFoldDB" id="A0AAX4P6Z6"/>
<dbReference type="SUPFAM" id="SSF53448">
    <property type="entry name" value="Nucleotide-diphospho-sugar transferases"/>
    <property type="match status" value="1"/>
</dbReference>
<dbReference type="Proteomes" id="UP001472866">
    <property type="component" value="Chromosome 04"/>
</dbReference>
<dbReference type="Pfam" id="PF25441">
    <property type="entry name" value="Hexapep_UGP3_C"/>
    <property type="match status" value="1"/>
</dbReference>
<dbReference type="GO" id="GO:0006048">
    <property type="term" value="P:UDP-N-acetylglucosamine biosynthetic process"/>
    <property type="evidence" value="ECO:0007669"/>
    <property type="project" value="TreeGrafter"/>
</dbReference>
<reference evidence="3 4" key="1">
    <citation type="submission" date="2024-03" db="EMBL/GenBank/DDBJ databases">
        <title>Complete genome sequence of the green alga Chloropicon roscoffensis RCC1871.</title>
        <authorList>
            <person name="Lemieux C."/>
            <person name="Pombert J.-F."/>
            <person name="Otis C."/>
            <person name="Turmel M."/>
        </authorList>
    </citation>
    <scope>NUCLEOTIDE SEQUENCE [LARGE SCALE GENOMIC DNA]</scope>
    <source>
        <strain evidence="3 4">RCC1871</strain>
    </source>
</reference>
<protein>
    <submittedName>
        <fullName evidence="3">UTP--glucose-1-phosphate uridylyltransferase</fullName>
    </submittedName>
</protein>
<evidence type="ECO:0000256" key="1">
    <source>
        <dbReference type="SAM" id="MobiDB-lite"/>
    </source>
</evidence>
<feature type="domain" description="UGP3-like C-terminal hexapeptide repeats" evidence="2">
    <location>
        <begin position="670"/>
        <end position="828"/>
    </location>
</feature>